<keyword evidence="4" id="KW-0813">Transport</keyword>
<dbReference type="InterPro" id="IPR002528">
    <property type="entry name" value="MATE_fam"/>
</dbReference>
<evidence type="ECO:0000256" key="6">
    <source>
        <dbReference type="SAM" id="Phobius"/>
    </source>
</evidence>
<evidence type="ECO:0000313" key="8">
    <source>
        <dbReference type="Proteomes" id="UP000234849"/>
    </source>
</evidence>
<feature type="transmembrane region" description="Helical" evidence="6">
    <location>
        <begin position="128"/>
        <end position="147"/>
    </location>
</feature>
<keyword evidence="6" id="KW-0812">Transmembrane</keyword>
<feature type="transmembrane region" description="Helical" evidence="6">
    <location>
        <begin position="42"/>
        <end position="71"/>
    </location>
</feature>
<dbReference type="PANTHER" id="PTHR43298:SF2">
    <property type="entry name" value="FMN_FAD EXPORTER YEEO-RELATED"/>
    <property type="match status" value="1"/>
</dbReference>
<dbReference type="RefSeq" id="WP_101878894.1">
    <property type="nucleotide sequence ID" value="NZ_NIHM01000001.1"/>
</dbReference>
<feature type="transmembrane region" description="Helical" evidence="6">
    <location>
        <begin position="159"/>
        <end position="180"/>
    </location>
</feature>
<sequence>MKTRKEIRELHRMACPILCHYVLTSLFEMFDQAIIGQNSTRGFALVGIASVVLYGVTGALGMLSSAFHILAAEKKGKQDESGFWTVFLVSRELVIWIGCGFFILSLMFGRGLFQSIYKIRGNELRELLSYFYPASITVLENLLIFQYSVYFRNQKNTRIALVVTGISTVVNLWFDFALVYGAAGFPHMGTAGAAWGSVIGLGCGVFIYQVAYWKEIRKNFRPCRVRGVVRRKVLQKIGKLYFPLLGQDLFENTIFVFFVSVAAARLGSEEMAIYKLLDLIGGILELPIYAYAAAAQTYVLQSNAAGDDKKARQYQKAGIRTAAMVVLAASGVCKIFSDSIFGWIIADQKIIDGAAGIFWMPAVILMIKVFYRFEMLYLQGIGKERFVFWNTVAASILAGVGVIWAGMRMGLPGIYLGIFLQYGILAIRYIRQKKGKNDVVSEGLVYRD</sequence>
<feature type="transmembrane region" description="Helical" evidence="6">
    <location>
        <begin position="357"/>
        <end position="374"/>
    </location>
</feature>
<dbReference type="Proteomes" id="UP000234849">
    <property type="component" value="Unassembled WGS sequence"/>
</dbReference>
<dbReference type="AlphaFoldDB" id="A0A2N5NMA6"/>
<dbReference type="InterPro" id="IPR050222">
    <property type="entry name" value="MATE_MdtK"/>
</dbReference>
<feature type="transmembrane region" description="Helical" evidence="6">
    <location>
        <begin position="83"/>
        <end position="108"/>
    </location>
</feature>
<dbReference type="PANTHER" id="PTHR43298">
    <property type="entry name" value="MULTIDRUG RESISTANCE PROTEIN NORM-RELATED"/>
    <property type="match status" value="1"/>
</dbReference>
<proteinExistence type="inferred from homology"/>
<name>A0A2N5NMA6_MEDGN</name>
<reference evidence="7 8" key="1">
    <citation type="journal article" date="2017" name="Genome Med.">
        <title>A novel Ruminococcus gnavus clade enriched in inflammatory bowel disease patients.</title>
        <authorList>
            <person name="Hall A.B."/>
            <person name="Yassour M."/>
            <person name="Sauk J."/>
            <person name="Garner A."/>
            <person name="Jiang X."/>
            <person name="Arthur T."/>
            <person name="Lagoudas G.K."/>
            <person name="Vatanen T."/>
            <person name="Fornelos N."/>
            <person name="Wilson R."/>
            <person name="Bertha M."/>
            <person name="Cohen M."/>
            <person name="Garber J."/>
            <person name="Khalili H."/>
            <person name="Gevers D."/>
            <person name="Ananthakrishnan A.N."/>
            <person name="Kugathasan S."/>
            <person name="Lander E.S."/>
            <person name="Blainey P."/>
            <person name="Vlamakis H."/>
            <person name="Xavier R.J."/>
            <person name="Huttenhower C."/>
        </authorList>
    </citation>
    <scope>NUCLEOTIDE SEQUENCE [LARGE SCALE GENOMIC DNA]</scope>
    <source>
        <strain evidence="7 8">RJX1118</strain>
    </source>
</reference>
<keyword evidence="6" id="KW-0472">Membrane</keyword>
<comment type="similarity">
    <text evidence="2">Belongs to the multi antimicrobial extrusion (MATE) (TC 2.A.66.1) family.</text>
</comment>
<comment type="caution">
    <text evidence="7">The sequence shown here is derived from an EMBL/GenBank/DDBJ whole genome shotgun (WGS) entry which is preliminary data.</text>
</comment>
<accession>A0A2N5NMA6</accession>
<dbReference type="Pfam" id="PF01554">
    <property type="entry name" value="MatE"/>
    <property type="match status" value="2"/>
</dbReference>
<evidence type="ECO:0000256" key="2">
    <source>
        <dbReference type="ARBA" id="ARBA00010199"/>
    </source>
</evidence>
<dbReference type="GO" id="GO:0005886">
    <property type="term" value="C:plasma membrane"/>
    <property type="evidence" value="ECO:0007669"/>
    <property type="project" value="TreeGrafter"/>
</dbReference>
<protein>
    <recommendedName>
        <fullName evidence="3">Probable multidrug resistance protein NorM</fullName>
    </recommendedName>
    <alternativeName>
        <fullName evidence="5">Multidrug-efflux transporter</fullName>
    </alternativeName>
</protein>
<dbReference type="EMBL" id="NIHM01000001">
    <property type="protein sequence ID" value="PLT58035.1"/>
    <property type="molecule type" value="Genomic_DNA"/>
</dbReference>
<feature type="transmembrane region" description="Helical" evidence="6">
    <location>
        <begin position="276"/>
        <end position="300"/>
    </location>
</feature>
<organism evidence="7 8">
    <name type="scientific">Mediterraneibacter gnavus</name>
    <name type="common">Ruminococcus gnavus</name>
    <dbReference type="NCBI Taxonomy" id="33038"/>
    <lineage>
        <taxon>Bacteria</taxon>
        <taxon>Bacillati</taxon>
        <taxon>Bacillota</taxon>
        <taxon>Clostridia</taxon>
        <taxon>Lachnospirales</taxon>
        <taxon>Lachnospiraceae</taxon>
        <taxon>Mediterraneibacter</taxon>
    </lineage>
</organism>
<feature type="transmembrane region" description="Helical" evidence="6">
    <location>
        <begin position="413"/>
        <end position="430"/>
    </location>
</feature>
<evidence type="ECO:0000256" key="1">
    <source>
        <dbReference type="ARBA" id="ARBA00003408"/>
    </source>
</evidence>
<feature type="transmembrane region" description="Helical" evidence="6">
    <location>
        <begin position="321"/>
        <end position="345"/>
    </location>
</feature>
<feature type="transmembrane region" description="Helical" evidence="6">
    <location>
        <begin position="192"/>
        <end position="211"/>
    </location>
</feature>
<gene>
    <name evidence="7" type="ORF">CDL18_00100</name>
</gene>
<feature type="transmembrane region" description="Helical" evidence="6">
    <location>
        <begin position="12"/>
        <end position="30"/>
    </location>
</feature>
<dbReference type="GO" id="GO:0015297">
    <property type="term" value="F:antiporter activity"/>
    <property type="evidence" value="ECO:0007669"/>
    <property type="project" value="InterPro"/>
</dbReference>
<feature type="transmembrane region" description="Helical" evidence="6">
    <location>
        <begin position="240"/>
        <end position="264"/>
    </location>
</feature>
<feature type="transmembrane region" description="Helical" evidence="6">
    <location>
        <begin position="386"/>
        <end position="407"/>
    </location>
</feature>
<comment type="function">
    <text evidence="1">Multidrug efflux pump.</text>
</comment>
<evidence type="ECO:0000256" key="5">
    <source>
        <dbReference type="ARBA" id="ARBA00031636"/>
    </source>
</evidence>
<keyword evidence="6" id="KW-1133">Transmembrane helix</keyword>
<evidence type="ECO:0000313" key="7">
    <source>
        <dbReference type="EMBL" id="PLT58035.1"/>
    </source>
</evidence>
<dbReference type="GO" id="GO:0042910">
    <property type="term" value="F:xenobiotic transmembrane transporter activity"/>
    <property type="evidence" value="ECO:0007669"/>
    <property type="project" value="InterPro"/>
</dbReference>
<evidence type="ECO:0000256" key="4">
    <source>
        <dbReference type="ARBA" id="ARBA00022448"/>
    </source>
</evidence>
<evidence type="ECO:0000256" key="3">
    <source>
        <dbReference type="ARBA" id="ARBA00020268"/>
    </source>
</evidence>